<dbReference type="InterPro" id="IPR051575">
    <property type="entry name" value="Myb-like_DNA-bd"/>
</dbReference>
<dbReference type="Pfam" id="PF13921">
    <property type="entry name" value="Myb_DNA-bind_6"/>
    <property type="match status" value="1"/>
</dbReference>
<dbReference type="GO" id="GO:0042796">
    <property type="term" value="P:snRNA transcription by RNA polymerase III"/>
    <property type="evidence" value="ECO:0007669"/>
    <property type="project" value="TreeGrafter"/>
</dbReference>
<gene>
    <name evidence="8" type="ORF">Vretimale_5853</name>
</gene>
<dbReference type="AlphaFoldDB" id="A0A8J4G6G6"/>
<reference evidence="8" key="1">
    <citation type="journal article" date="2021" name="Proc. Natl. Acad. Sci. U.S.A.">
        <title>Three genomes in the algal genus Volvox reveal the fate of a haploid sex-determining region after a transition to homothallism.</title>
        <authorList>
            <person name="Yamamoto K."/>
            <person name="Hamaji T."/>
            <person name="Kawai-Toyooka H."/>
            <person name="Matsuzaki R."/>
            <person name="Takahashi F."/>
            <person name="Nishimura Y."/>
            <person name="Kawachi M."/>
            <person name="Noguchi H."/>
            <person name="Minakuchi Y."/>
            <person name="Umen J.G."/>
            <person name="Toyoda A."/>
            <person name="Nozaki H."/>
        </authorList>
    </citation>
    <scope>NUCLEOTIDE SEQUENCE</scope>
    <source>
        <strain evidence="8">NIES-3785</strain>
    </source>
</reference>
<feature type="region of interest" description="Disordered" evidence="5">
    <location>
        <begin position="123"/>
        <end position="176"/>
    </location>
</feature>
<name>A0A8J4G6G6_9CHLO</name>
<dbReference type="PROSITE" id="PS50090">
    <property type="entry name" value="MYB_LIKE"/>
    <property type="match status" value="4"/>
</dbReference>
<feature type="compositionally biased region" description="Basic residues" evidence="5">
    <location>
        <begin position="710"/>
        <end position="720"/>
    </location>
</feature>
<keyword evidence="4" id="KW-0539">Nucleus</keyword>
<protein>
    <submittedName>
        <fullName evidence="8">Uncharacterized protein</fullName>
    </submittedName>
</protein>
<feature type="compositionally biased region" description="Acidic residues" evidence="5">
    <location>
        <begin position="132"/>
        <end position="164"/>
    </location>
</feature>
<feature type="non-terminal residue" evidence="8">
    <location>
        <position position="728"/>
    </location>
</feature>
<feature type="domain" description="Myb-like" evidence="6">
    <location>
        <begin position="630"/>
        <end position="685"/>
    </location>
</feature>
<feature type="domain" description="HTH myb-type" evidence="7">
    <location>
        <begin position="585"/>
        <end position="633"/>
    </location>
</feature>
<feature type="domain" description="HTH myb-type" evidence="7">
    <location>
        <begin position="481"/>
        <end position="523"/>
    </location>
</feature>
<feature type="domain" description="HTH myb-type" evidence="7">
    <location>
        <begin position="525"/>
        <end position="580"/>
    </location>
</feature>
<evidence type="ECO:0000256" key="3">
    <source>
        <dbReference type="ARBA" id="ARBA00023163"/>
    </source>
</evidence>
<dbReference type="GO" id="GO:0019185">
    <property type="term" value="C:snRNA-activating protein complex"/>
    <property type="evidence" value="ECO:0007669"/>
    <property type="project" value="TreeGrafter"/>
</dbReference>
<feature type="region of interest" description="Disordered" evidence="5">
    <location>
        <begin position="58"/>
        <end position="105"/>
    </location>
</feature>
<dbReference type="GO" id="GO:0042795">
    <property type="term" value="P:snRNA transcription by RNA polymerase II"/>
    <property type="evidence" value="ECO:0007669"/>
    <property type="project" value="TreeGrafter"/>
</dbReference>
<feature type="region of interest" description="Disordered" evidence="5">
    <location>
        <begin position="356"/>
        <end position="414"/>
    </location>
</feature>
<feature type="domain" description="Myb-like" evidence="6">
    <location>
        <begin position="579"/>
        <end position="629"/>
    </location>
</feature>
<evidence type="ECO:0000313" key="8">
    <source>
        <dbReference type="EMBL" id="GIM00976.1"/>
    </source>
</evidence>
<keyword evidence="2" id="KW-0238">DNA-binding</keyword>
<evidence type="ECO:0000256" key="4">
    <source>
        <dbReference type="ARBA" id="ARBA00023242"/>
    </source>
</evidence>
<evidence type="ECO:0000256" key="1">
    <source>
        <dbReference type="ARBA" id="ARBA00023015"/>
    </source>
</evidence>
<dbReference type="PANTHER" id="PTHR46621">
    <property type="entry name" value="SNRNA-ACTIVATING PROTEIN COMPLEX SUBUNIT 4"/>
    <property type="match status" value="1"/>
</dbReference>
<proteinExistence type="predicted"/>
<sequence>MDFPYSNADDDEEDYFRSLDAILASRQEIKSILGGGTSGQAQVPQCGYAQPTRACAARQPFLLADDDDSDSNADDDNDDEYEPSSEQESEPLSEDMEAAEAAAQGVLDAEADIAKVAAGGAATYGSLRDTGDGDMEEPDGDGDDGDGDDDDGLDDGDDHDDGEDYNSSGSGSDADRDLDSYIVRSAGEVLPPGSLLERLYAALDTNWEIQRQLSLMLERLDSHSNTSYVLERRVRDQKVVSKPKTAEARALLLTRAATQAVAASGVLLAPVQPPQTSRFWRIGGVTPAPSQEWSRLAAAQQLPLRPYDKVRWPSLVVDKLNKGLTLEVQSILTKQVLDRVQEQQQQLLLQRGGRAPMGAAAATGPGASGGAGTSAAGPPPTTAPATANGGGDGGDGGGGERAAGEAVKTAPAPNDMQSLQEQLKQIATVRPDSVEAIPIILRLDDEAWARVAASHRVGRSGTECAAYYRHNLRPGVQWPLQESQRLMELAEKYGNRHWDKVAAELGTGRTAGQCLAHCLRWSRFDRRPQRDFWSEADDDMLKALVAKYGADWVAVAEGFGGRFDRHQVRDRWHGVMKANGPRRVGKWTPEEDAKLTQAVDQHGQRWTEVAPHVAGRTARQCRERYVNLLQPGLKFGPFSPEEQQVVVAACKELQAAYGRIIWVRVAERLPGRTDDQCRRAYEGLVKHDKAHIGHKRGAANHLLRGTPGARSRKQTKKRKRTSAEVEDE</sequence>
<feature type="domain" description="Myb-like" evidence="6">
    <location>
        <begin position="478"/>
        <end position="514"/>
    </location>
</feature>
<evidence type="ECO:0000256" key="2">
    <source>
        <dbReference type="ARBA" id="ARBA00023125"/>
    </source>
</evidence>
<dbReference type="PANTHER" id="PTHR46621:SF1">
    <property type="entry name" value="SNRNA-ACTIVATING PROTEIN COMPLEX SUBUNIT 4"/>
    <property type="match status" value="1"/>
</dbReference>
<dbReference type="InterPro" id="IPR017930">
    <property type="entry name" value="Myb_dom"/>
</dbReference>
<organism evidence="8 9">
    <name type="scientific">Volvox reticuliferus</name>
    <dbReference type="NCBI Taxonomy" id="1737510"/>
    <lineage>
        <taxon>Eukaryota</taxon>
        <taxon>Viridiplantae</taxon>
        <taxon>Chlorophyta</taxon>
        <taxon>core chlorophytes</taxon>
        <taxon>Chlorophyceae</taxon>
        <taxon>CS clade</taxon>
        <taxon>Chlamydomonadales</taxon>
        <taxon>Volvocaceae</taxon>
        <taxon>Volvox</taxon>
    </lineage>
</organism>
<dbReference type="Proteomes" id="UP000722791">
    <property type="component" value="Unassembled WGS sequence"/>
</dbReference>
<dbReference type="SMART" id="SM00717">
    <property type="entry name" value="SANT"/>
    <property type="match status" value="4"/>
</dbReference>
<feature type="compositionally biased region" description="Low complexity" evidence="5">
    <location>
        <begin position="356"/>
        <end position="365"/>
    </location>
</feature>
<evidence type="ECO:0000259" key="7">
    <source>
        <dbReference type="PROSITE" id="PS51294"/>
    </source>
</evidence>
<evidence type="ECO:0000256" key="5">
    <source>
        <dbReference type="SAM" id="MobiDB-lite"/>
    </source>
</evidence>
<feature type="region of interest" description="Disordered" evidence="5">
    <location>
        <begin position="691"/>
        <end position="728"/>
    </location>
</feature>
<accession>A0A8J4G6G6</accession>
<dbReference type="InterPro" id="IPR001005">
    <property type="entry name" value="SANT/Myb"/>
</dbReference>
<dbReference type="Pfam" id="PF00249">
    <property type="entry name" value="Myb_DNA-binding"/>
    <property type="match status" value="3"/>
</dbReference>
<feature type="domain" description="HTH myb-type" evidence="7">
    <location>
        <begin position="636"/>
        <end position="689"/>
    </location>
</feature>
<dbReference type="SUPFAM" id="SSF46689">
    <property type="entry name" value="Homeodomain-like"/>
    <property type="match status" value="2"/>
</dbReference>
<dbReference type="Gene3D" id="1.10.10.60">
    <property type="entry name" value="Homeodomain-like"/>
    <property type="match status" value="4"/>
</dbReference>
<feature type="compositionally biased region" description="Gly residues" evidence="5">
    <location>
        <begin position="388"/>
        <end position="401"/>
    </location>
</feature>
<keyword evidence="1" id="KW-0805">Transcription regulation</keyword>
<feature type="domain" description="Myb-like" evidence="6">
    <location>
        <begin position="525"/>
        <end position="576"/>
    </location>
</feature>
<dbReference type="PROSITE" id="PS51294">
    <property type="entry name" value="HTH_MYB"/>
    <property type="match status" value="4"/>
</dbReference>
<feature type="compositionally biased region" description="Acidic residues" evidence="5">
    <location>
        <begin position="64"/>
        <end position="98"/>
    </location>
</feature>
<dbReference type="InterPro" id="IPR009057">
    <property type="entry name" value="Homeodomain-like_sf"/>
</dbReference>
<comment type="caution">
    <text evidence="8">The sequence shown here is derived from an EMBL/GenBank/DDBJ whole genome shotgun (WGS) entry which is preliminary data.</text>
</comment>
<keyword evidence="3" id="KW-0804">Transcription</keyword>
<evidence type="ECO:0000259" key="6">
    <source>
        <dbReference type="PROSITE" id="PS50090"/>
    </source>
</evidence>
<dbReference type="EMBL" id="BNCQ01000008">
    <property type="protein sequence ID" value="GIM00976.1"/>
    <property type="molecule type" value="Genomic_DNA"/>
</dbReference>
<dbReference type="GO" id="GO:0001006">
    <property type="term" value="F:RNA polymerase III type 3 promoter sequence-specific DNA binding"/>
    <property type="evidence" value="ECO:0007669"/>
    <property type="project" value="TreeGrafter"/>
</dbReference>
<evidence type="ECO:0000313" key="9">
    <source>
        <dbReference type="Proteomes" id="UP000722791"/>
    </source>
</evidence>
<dbReference type="GO" id="GO:0000978">
    <property type="term" value="F:RNA polymerase II cis-regulatory region sequence-specific DNA binding"/>
    <property type="evidence" value="ECO:0007669"/>
    <property type="project" value="TreeGrafter"/>
</dbReference>
<dbReference type="CDD" id="cd00167">
    <property type="entry name" value="SANT"/>
    <property type="match status" value="4"/>
</dbReference>